<evidence type="ECO:0000313" key="2">
    <source>
        <dbReference type="EMBL" id="ACL06460.1"/>
    </source>
</evidence>
<dbReference type="Gene3D" id="1.10.260.40">
    <property type="entry name" value="lambda repressor-like DNA-binding domains"/>
    <property type="match status" value="1"/>
</dbReference>
<dbReference type="RefSeq" id="WP_015949499.1">
    <property type="nucleotide sequence ID" value="NC_011768.1"/>
</dbReference>
<evidence type="ECO:0000313" key="3">
    <source>
        <dbReference type="Proteomes" id="UP000000739"/>
    </source>
</evidence>
<keyword evidence="3" id="KW-1185">Reference proteome</keyword>
<sequence>MENKKKNNVVCGEASFDPAEQQQQENADAFFEARLERLKIALKVTSESDLATLLGISQPSIAKAKKRGRIPSGWVEKVCEEHGISADYILFGEIPIYRKTQKTVSLNDDTQKAAMEAIERAKGPIIVQRGGDRLFALVYNVVNGLNMPIEEGTAAAIADLIWERIKGQLGDDIEKITMALNKIDPGYIWPGLPNHFADKNEDE</sequence>
<dbReference type="SUPFAM" id="SSF47413">
    <property type="entry name" value="lambda repressor-like DNA-binding domains"/>
    <property type="match status" value="1"/>
</dbReference>
<dbReference type="InterPro" id="IPR010982">
    <property type="entry name" value="Lambda_DNA-bd_dom_sf"/>
</dbReference>
<dbReference type="HOGENOM" id="CLU_1347064_0_0_7"/>
<proteinExistence type="predicted"/>
<reference evidence="2 3" key="1">
    <citation type="journal article" date="2012" name="Environ. Microbiol.">
        <title>The genome sequence of Desulfatibacillum alkenivorans AK-01: a blueprint for anaerobic alkane oxidation.</title>
        <authorList>
            <person name="Callaghan A.V."/>
            <person name="Morris B.E."/>
            <person name="Pereira I.A."/>
            <person name="McInerney M.J."/>
            <person name="Austin R.N."/>
            <person name="Groves J.T."/>
            <person name="Kukor J.J."/>
            <person name="Suflita J.M."/>
            <person name="Young L.Y."/>
            <person name="Zylstra G.J."/>
            <person name="Wawrik B."/>
        </authorList>
    </citation>
    <scope>NUCLEOTIDE SEQUENCE [LARGE SCALE GENOMIC DNA]</scope>
    <source>
        <strain evidence="2 3">AK-01</strain>
    </source>
</reference>
<accession>B8FD29</accession>
<dbReference type="Pfam" id="PF07022">
    <property type="entry name" value="Phage_CI_repr"/>
    <property type="match status" value="1"/>
</dbReference>
<gene>
    <name evidence="2" type="ordered locus">Dalk_4782</name>
</gene>
<dbReference type="EMBL" id="CP001322">
    <property type="protein sequence ID" value="ACL06460.1"/>
    <property type="molecule type" value="Genomic_DNA"/>
</dbReference>
<dbReference type="GO" id="GO:0003677">
    <property type="term" value="F:DNA binding"/>
    <property type="evidence" value="ECO:0007669"/>
    <property type="project" value="InterPro"/>
</dbReference>
<feature type="domain" description="Bacteriophage CI repressor N-terminal" evidence="1">
    <location>
        <begin position="33"/>
        <end position="93"/>
    </location>
</feature>
<protein>
    <submittedName>
        <fullName evidence="2">CI repressor</fullName>
    </submittedName>
</protein>
<dbReference type="eggNOG" id="COG2932">
    <property type="taxonomic scope" value="Bacteria"/>
</dbReference>
<dbReference type="KEGG" id="dal:Dalk_4782"/>
<organism evidence="2 3">
    <name type="scientific">Desulfatibacillum aliphaticivorans</name>
    <dbReference type="NCBI Taxonomy" id="218208"/>
    <lineage>
        <taxon>Bacteria</taxon>
        <taxon>Pseudomonadati</taxon>
        <taxon>Thermodesulfobacteriota</taxon>
        <taxon>Desulfobacteria</taxon>
        <taxon>Desulfobacterales</taxon>
        <taxon>Desulfatibacillaceae</taxon>
        <taxon>Desulfatibacillum</taxon>
    </lineage>
</organism>
<dbReference type="Proteomes" id="UP000000739">
    <property type="component" value="Chromosome"/>
</dbReference>
<dbReference type="InterPro" id="IPR010744">
    <property type="entry name" value="Phage_CI_N"/>
</dbReference>
<name>B8FD29_DESAL</name>
<dbReference type="GO" id="GO:0045892">
    <property type="term" value="P:negative regulation of DNA-templated transcription"/>
    <property type="evidence" value="ECO:0007669"/>
    <property type="project" value="InterPro"/>
</dbReference>
<evidence type="ECO:0000259" key="1">
    <source>
        <dbReference type="Pfam" id="PF07022"/>
    </source>
</evidence>
<dbReference type="AlphaFoldDB" id="B8FD29"/>